<sequence>MPIISLISRTSKSHDCYLFVVVPFLRMQEAVVLQSREECDTAHSLTIPSSQQDALMNGSTEISSNLTMETSSIVFRSSNVDADQENDWWLDPAGLRWKLRKIQRKAGAVEPYGQHRRTVPYNPPRPSGTTIAKSSGPQTNTDYRRDLEIQWQRLMKGQSRPIEVRLNPCAKVFVPRSVPPALTFQNQTASYPRCFAFIGLVLLYTGPPQQLHLESNLQCHLARPRNSSLLFPISPECYLLL</sequence>
<keyword evidence="3" id="KW-1185">Reference proteome</keyword>
<feature type="compositionally biased region" description="Polar residues" evidence="1">
    <location>
        <begin position="127"/>
        <end position="141"/>
    </location>
</feature>
<evidence type="ECO:0000313" key="2">
    <source>
        <dbReference type="EMBL" id="RPA71931.1"/>
    </source>
</evidence>
<feature type="region of interest" description="Disordered" evidence="1">
    <location>
        <begin position="114"/>
        <end position="141"/>
    </location>
</feature>
<evidence type="ECO:0000256" key="1">
    <source>
        <dbReference type="SAM" id="MobiDB-lite"/>
    </source>
</evidence>
<protein>
    <submittedName>
        <fullName evidence="2">Uncharacterized protein</fullName>
    </submittedName>
</protein>
<proteinExistence type="predicted"/>
<organism evidence="2 3">
    <name type="scientific">Ascobolus immersus RN42</name>
    <dbReference type="NCBI Taxonomy" id="1160509"/>
    <lineage>
        <taxon>Eukaryota</taxon>
        <taxon>Fungi</taxon>
        <taxon>Dikarya</taxon>
        <taxon>Ascomycota</taxon>
        <taxon>Pezizomycotina</taxon>
        <taxon>Pezizomycetes</taxon>
        <taxon>Pezizales</taxon>
        <taxon>Ascobolaceae</taxon>
        <taxon>Ascobolus</taxon>
    </lineage>
</organism>
<accession>A0A3N4HI67</accession>
<dbReference type="AlphaFoldDB" id="A0A3N4HI67"/>
<reference evidence="2 3" key="1">
    <citation type="journal article" date="2018" name="Nat. Ecol. Evol.">
        <title>Pezizomycetes genomes reveal the molecular basis of ectomycorrhizal truffle lifestyle.</title>
        <authorList>
            <person name="Murat C."/>
            <person name="Payen T."/>
            <person name="Noel B."/>
            <person name="Kuo A."/>
            <person name="Morin E."/>
            <person name="Chen J."/>
            <person name="Kohler A."/>
            <person name="Krizsan K."/>
            <person name="Balestrini R."/>
            <person name="Da Silva C."/>
            <person name="Montanini B."/>
            <person name="Hainaut M."/>
            <person name="Levati E."/>
            <person name="Barry K.W."/>
            <person name="Belfiori B."/>
            <person name="Cichocki N."/>
            <person name="Clum A."/>
            <person name="Dockter R.B."/>
            <person name="Fauchery L."/>
            <person name="Guy J."/>
            <person name="Iotti M."/>
            <person name="Le Tacon F."/>
            <person name="Lindquist E.A."/>
            <person name="Lipzen A."/>
            <person name="Malagnac F."/>
            <person name="Mello A."/>
            <person name="Molinier V."/>
            <person name="Miyauchi S."/>
            <person name="Poulain J."/>
            <person name="Riccioni C."/>
            <person name="Rubini A."/>
            <person name="Sitrit Y."/>
            <person name="Splivallo R."/>
            <person name="Traeger S."/>
            <person name="Wang M."/>
            <person name="Zifcakova L."/>
            <person name="Wipf D."/>
            <person name="Zambonelli A."/>
            <person name="Paolocci F."/>
            <person name="Nowrousian M."/>
            <person name="Ottonello S."/>
            <person name="Baldrian P."/>
            <person name="Spatafora J.W."/>
            <person name="Henrissat B."/>
            <person name="Nagy L.G."/>
            <person name="Aury J.M."/>
            <person name="Wincker P."/>
            <person name="Grigoriev I.V."/>
            <person name="Bonfante P."/>
            <person name="Martin F.M."/>
        </authorList>
    </citation>
    <scope>NUCLEOTIDE SEQUENCE [LARGE SCALE GENOMIC DNA]</scope>
    <source>
        <strain evidence="2 3">RN42</strain>
    </source>
</reference>
<evidence type="ECO:0000313" key="3">
    <source>
        <dbReference type="Proteomes" id="UP000275078"/>
    </source>
</evidence>
<name>A0A3N4HI67_ASCIM</name>
<dbReference type="EMBL" id="ML119890">
    <property type="protein sequence ID" value="RPA71931.1"/>
    <property type="molecule type" value="Genomic_DNA"/>
</dbReference>
<gene>
    <name evidence="2" type="ORF">BJ508DRAFT_82547</name>
</gene>
<dbReference type="Proteomes" id="UP000275078">
    <property type="component" value="Unassembled WGS sequence"/>
</dbReference>